<accession>A0AAW2ZQV7</accession>
<dbReference type="EMBL" id="JAOPGA020001877">
    <property type="protein sequence ID" value="KAL0491848.1"/>
    <property type="molecule type" value="Genomic_DNA"/>
</dbReference>
<protein>
    <submittedName>
        <fullName evidence="2">Uncharacterized protein</fullName>
    </submittedName>
</protein>
<evidence type="ECO:0000313" key="2">
    <source>
        <dbReference type="EMBL" id="KAL0491848.1"/>
    </source>
</evidence>
<evidence type="ECO:0000256" key="1">
    <source>
        <dbReference type="SAM" id="MobiDB-lite"/>
    </source>
</evidence>
<proteinExistence type="predicted"/>
<feature type="region of interest" description="Disordered" evidence="1">
    <location>
        <begin position="371"/>
        <end position="400"/>
    </location>
</feature>
<comment type="caution">
    <text evidence="2">The sequence shown here is derived from an EMBL/GenBank/DDBJ whole genome shotgun (WGS) entry which is preliminary data.</text>
</comment>
<sequence length="400" mass="46720">MDTIMRMLTDHMDFQFYWKLEGNICRFLEDNQRIIRADTLITTQLDRVMLHNQRIMSKEIRCYVQENNLEVCKKVCRVLSNVLSVVSLNMSKKFEDHVTELAQYVSTRLSNIANESNMDCNMVQNDLQAVIPSLCTLSHHLKGNSDPDLYNKFNECFNEIKLNEFYAIENVAQVIVVNKKDNWSKYKPKLIIPDHDSHLIETRARAMQTMALFNLSCVRSIHVIDDVNFIKEAMSDHENNREQSYLDELLKHQKTSFTSFCTAVVSDVVQSAKKRTEVEQKSKSRGAQTKEPTPKPVKIPRRVTVFVQGVIKYLDKKDAPVSFKDIIKDLRNQLKLKKADSYYEKQIKNEVEHDESRLLLVDDVYKLCGKEYPEKNPEKKKRKRDHSNKISSHGAKRRKN</sequence>
<reference evidence="2 3" key="1">
    <citation type="submission" date="2024-03" db="EMBL/GenBank/DDBJ databases">
        <title>The Acrasis kona genome and developmental transcriptomes reveal deep origins of eukaryotic multicellular pathways.</title>
        <authorList>
            <person name="Sheikh S."/>
            <person name="Fu C.-J."/>
            <person name="Brown M.W."/>
            <person name="Baldauf S.L."/>
        </authorList>
    </citation>
    <scope>NUCLEOTIDE SEQUENCE [LARGE SCALE GENOMIC DNA]</scope>
    <source>
        <strain evidence="2 3">ATCC MYA-3509</strain>
    </source>
</reference>
<name>A0AAW2ZQV7_9EUKA</name>
<dbReference type="AlphaFoldDB" id="A0AAW2ZQV7"/>
<feature type="region of interest" description="Disordered" evidence="1">
    <location>
        <begin position="275"/>
        <end position="296"/>
    </location>
</feature>
<dbReference type="Proteomes" id="UP001431209">
    <property type="component" value="Unassembled WGS sequence"/>
</dbReference>
<evidence type="ECO:0000313" key="3">
    <source>
        <dbReference type="Proteomes" id="UP001431209"/>
    </source>
</evidence>
<gene>
    <name evidence="2" type="ORF">AKO1_010271</name>
</gene>
<organism evidence="2 3">
    <name type="scientific">Acrasis kona</name>
    <dbReference type="NCBI Taxonomy" id="1008807"/>
    <lineage>
        <taxon>Eukaryota</taxon>
        <taxon>Discoba</taxon>
        <taxon>Heterolobosea</taxon>
        <taxon>Tetramitia</taxon>
        <taxon>Eutetramitia</taxon>
        <taxon>Acrasidae</taxon>
        <taxon>Acrasis</taxon>
    </lineage>
</organism>
<keyword evidence="3" id="KW-1185">Reference proteome</keyword>